<dbReference type="EMBL" id="JACVXB010000005">
    <property type="protein sequence ID" value="MBD0832961.1"/>
    <property type="molecule type" value="Genomic_DNA"/>
</dbReference>
<dbReference type="SUPFAM" id="SSF82171">
    <property type="entry name" value="DPP6 N-terminal domain-like"/>
    <property type="match status" value="1"/>
</dbReference>
<organism evidence="1 2">
    <name type="scientific">Aestuariibaculum sediminum</name>
    <dbReference type="NCBI Taxonomy" id="2770637"/>
    <lineage>
        <taxon>Bacteria</taxon>
        <taxon>Pseudomonadati</taxon>
        <taxon>Bacteroidota</taxon>
        <taxon>Flavobacteriia</taxon>
        <taxon>Flavobacteriales</taxon>
        <taxon>Flavobacteriaceae</taxon>
    </lineage>
</organism>
<dbReference type="AlphaFoldDB" id="A0A8J6Q326"/>
<evidence type="ECO:0000313" key="2">
    <source>
        <dbReference type="Proteomes" id="UP000600588"/>
    </source>
</evidence>
<proteinExistence type="predicted"/>
<accession>A0A8J6Q326</accession>
<name>A0A8J6Q326_9FLAO</name>
<reference evidence="1 2" key="1">
    <citation type="submission" date="2020-09" db="EMBL/GenBank/DDBJ databases">
        <title>TT11 complete genome.</title>
        <authorList>
            <person name="Wu Z."/>
        </authorList>
    </citation>
    <scope>NUCLEOTIDE SEQUENCE [LARGE SCALE GENOMIC DNA]</scope>
    <source>
        <strain evidence="1 2">TT11</strain>
    </source>
</reference>
<protein>
    <submittedName>
        <fullName evidence="1">Uncharacterized protein</fullName>
    </submittedName>
</protein>
<sequence length="262" mass="30863">MKHLKYLLTFITLSTFSQEFINSSFIKEIPLEADRFIGVSNFEDTYYIYDNVLFKKAKNSKGIDVGYNNFQLGNITSVNTFNPLKINLFYKDFNTVIILDNRMAEIYKIDFNSLKEQKYVTHVSTGFDNTIWVFNQNTQQLELFDYKTLTTRVKSTPIQSPVLDIKSNYNTCWVLTEAHLYVYNYFGSLIKKINNQGFSILQQSNENITLKKDNALFYLEHESDEIIPVKLPNLLINEFYVTNETLYIYNNETLHEYHLKIN</sequence>
<evidence type="ECO:0000313" key="1">
    <source>
        <dbReference type="EMBL" id="MBD0832961.1"/>
    </source>
</evidence>
<comment type="caution">
    <text evidence="1">The sequence shown here is derived from an EMBL/GenBank/DDBJ whole genome shotgun (WGS) entry which is preliminary data.</text>
</comment>
<gene>
    <name evidence="1" type="ORF">ICJ83_12525</name>
</gene>
<dbReference type="Proteomes" id="UP000600588">
    <property type="component" value="Unassembled WGS sequence"/>
</dbReference>
<dbReference type="RefSeq" id="WP_188230741.1">
    <property type="nucleotide sequence ID" value="NZ_JACVXB010000005.1"/>
</dbReference>
<keyword evidence="2" id="KW-1185">Reference proteome</keyword>